<organism evidence="2">
    <name type="scientific">viral metagenome</name>
    <dbReference type="NCBI Taxonomy" id="1070528"/>
    <lineage>
        <taxon>unclassified sequences</taxon>
        <taxon>metagenomes</taxon>
        <taxon>organismal metagenomes</taxon>
    </lineage>
</organism>
<sequence>MTDKINAVFVSFIEDIIKVFPEYKERLYDTYFEGEEKNVIHDELNGFLNNVNKISEQIVENEFSIFDKDPILLTNVSFKLLWNSKNITKQNKESVWKYLQTFCMYTINLESSDKMNDVIKSIESKEKVTDKNTLQNMKKLKKLNKSMNEVDSKLEENEHSDLSQLDDMFQNTSIGKIAQEITSELDIDSMLSEDGGIEQLFNGGNMMNIMQTISGKLNDSENNQELMEEASKICGTMKDNPLFNTMMGMQSQMFNQEEVKNINVSPGKNHSASAKRIQLQKKLEERKSKNKEE</sequence>
<evidence type="ECO:0000313" key="2">
    <source>
        <dbReference type="EMBL" id="QHU23507.1"/>
    </source>
</evidence>
<proteinExistence type="predicted"/>
<name>A0A6C0L3W0_9ZZZZ</name>
<dbReference type="AlphaFoldDB" id="A0A6C0L3W0"/>
<reference evidence="2" key="1">
    <citation type="journal article" date="2020" name="Nature">
        <title>Giant virus diversity and host interactions through global metagenomics.</title>
        <authorList>
            <person name="Schulz F."/>
            <person name="Roux S."/>
            <person name="Paez-Espino D."/>
            <person name="Jungbluth S."/>
            <person name="Walsh D.A."/>
            <person name="Denef V.J."/>
            <person name="McMahon K.D."/>
            <person name="Konstantinidis K.T."/>
            <person name="Eloe-Fadrosh E.A."/>
            <person name="Kyrpides N.C."/>
            <person name="Woyke T."/>
        </authorList>
    </citation>
    <scope>NUCLEOTIDE SEQUENCE</scope>
    <source>
        <strain evidence="2">GVMAG-S-ERX555907-94</strain>
    </source>
</reference>
<dbReference type="EMBL" id="MN741031">
    <property type="protein sequence ID" value="QHU23507.1"/>
    <property type="molecule type" value="Genomic_DNA"/>
</dbReference>
<evidence type="ECO:0000256" key="1">
    <source>
        <dbReference type="SAM" id="MobiDB-lite"/>
    </source>
</evidence>
<feature type="region of interest" description="Disordered" evidence="1">
    <location>
        <begin position="264"/>
        <end position="293"/>
    </location>
</feature>
<feature type="compositionally biased region" description="Basic and acidic residues" evidence="1">
    <location>
        <begin position="281"/>
        <end position="293"/>
    </location>
</feature>
<protein>
    <submittedName>
        <fullName evidence="2">Uncharacterized protein</fullName>
    </submittedName>
</protein>
<accession>A0A6C0L3W0</accession>